<proteinExistence type="predicted"/>
<organism evidence="1">
    <name type="scientific">uncultured bacterium A1Q1_fos_1093</name>
    <dbReference type="NCBI Taxonomy" id="1256542"/>
    <lineage>
        <taxon>Bacteria</taxon>
        <taxon>environmental samples</taxon>
    </lineage>
</organism>
<reference evidence="1" key="1">
    <citation type="submission" date="2012-09" db="EMBL/GenBank/DDBJ databases">
        <title>Metagenomic Characterization of a Microbial Community in Wastewater Detects High Levels of Antibiotic Resistance.</title>
        <authorList>
            <person name="Abrams M."/>
            <person name="Caldwell A."/>
            <person name="Vandaei E."/>
            <person name="Lee W."/>
            <person name="Perrott J."/>
            <person name="Khan S.Y."/>
            <person name="Ta J."/>
            <person name="Romero D."/>
            <person name="Nguyen V."/>
            <person name="Pourmand N."/>
            <person name="Ouverney C.C."/>
        </authorList>
    </citation>
    <scope>NUCLEOTIDE SEQUENCE</scope>
</reference>
<dbReference type="EMBL" id="JX649898">
    <property type="protein sequence ID" value="AGC72325.1"/>
    <property type="molecule type" value="Genomic_DNA"/>
</dbReference>
<evidence type="ECO:0000313" key="1">
    <source>
        <dbReference type="EMBL" id="AGC72325.1"/>
    </source>
</evidence>
<accession>L7W1B0</accession>
<protein>
    <submittedName>
        <fullName evidence="1">Uncharacterized protein</fullName>
    </submittedName>
</protein>
<sequence length="45" mass="5024">MEILILGEFDENNPKKSIPVILGKQCLIRISFFIGTGFLIACLNN</sequence>
<dbReference type="AlphaFoldDB" id="L7W1B0"/>
<name>L7W1B0_9BACT</name>